<dbReference type="Proteomes" id="UP000217545">
    <property type="component" value="Chromosome"/>
</dbReference>
<organism evidence="1 2">
    <name type="scientific">Phaeobacter gallaeciensis</name>
    <dbReference type="NCBI Taxonomy" id="60890"/>
    <lineage>
        <taxon>Bacteria</taxon>
        <taxon>Pseudomonadati</taxon>
        <taxon>Pseudomonadota</taxon>
        <taxon>Alphaproteobacteria</taxon>
        <taxon>Rhodobacterales</taxon>
        <taxon>Roseobacteraceae</taxon>
        <taxon>Phaeobacter</taxon>
    </lineage>
</organism>
<proteinExistence type="predicted"/>
<reference evidence="1 2" key="1">
    <citation type="journal article" date="2017" name="Front. Microbiol.">
        <title>Phaeobacter piscinae sp. nov., a species of the Roseobacter group and potential aquaculture probiont.</title>
        <authorList>
            <person name="Sonnenschein E.C."/>
            <person name="Phippen C.B.W."/>
            <person name="Nielsen K.F."/>
            <person name="Mateiu R.V."/>
            <person name="Melchiorsen J."/>
            <person name="Gram L."/>
            <person name="Overmann J."/>
            <person name="Freese H.M."/>
        </authorList>
    </citation>
    <scope>NUCLEOTIDE SEQUENCE [LARGE SCALE GENOMIC DNA]</scope>
    <source>
        <strain evidence="1 2">P63</strain>
    </source>
</reference>
<dbReference type="GeneID" id="31844617"/>
<dbReference type="AlphaFoldDB" id="A0AAD0E9V9"/>
<sequence>MSKRQFNLNTFSDDDLDAIDIIVFTVGYEKRSRHVFDCFSERSKEAFACVFENGRELSFDENLKNARAKGAILFDESTSLKSAIENQNPESRTLSGKKILVDVSSMSRTVLSSLLAEFLDDDFYAGVEFAIVYAVAEFTEPKDPSFEFFDFTPLPLFCGWTSAPERPAVMAIGLGYEADHALGALEYLDPSATFCFFPKGEDERFEQAVQHANEPLLSQIKPERVIKYPVSDPLFTFSLLTSLINTLGDKARFVLVPMGPKIFVALSLVCQRIYGDEISVWKASGHSLEALKDVEAKGPLSGFWISRA</sequence>
<accession>A0AAD0E9V9</accession>
<gene>
    <name evidence="1" type="ORF">PhaeoP63_00145</name>
</gene>
<evidence type="ECO:0000313" key="1">
    <source>
        <dbReference type="EMBL" id="ATF04262.1"/>
    </source>
</evidence>
<dbReference type="RefSeq" id="WP_024095695.1">
    <property type="nucleotide sequence ID" value="NZ_CP010588.1"/>
</dbReference>
<evidence type="ECO:0000313" key="2">
    <source>
        <dbReference type="Proteomes" id="UP000217545"/>
    </source>
</evidence>
<protein>
    <submittedName>
        <fullName evidence="1">Uncharacterized protein</fullName>
    </submittedName>
</protein>
<dbReference type="EMBL" id="CP010784">
    <property type="protein sequence ID" value="ATF04262.1"/>
    <property type="molecule type" value="Genomic_DNA"/>
</dbReference>
<name>A0AAD0E9V9_9RHOB</name>